<evidence type="ECO:0000313" key="4">
    <source>
        <dbReference type="EMBL" id="MEQ2553538.1"/>
    </source>
</evidence>
<keyword evidence="5" id="KW-1185">Reference proteome</keyword>
<dbReference type="InterPro" id="IPR002933">
    <property type="entry name" value="Peptidase_M20"/>
</dbReference>
<reference evidence="4" key="1">
    <citation type="submission" date="2024-03" db="EMBL/GenBank/DDBJ databases">
        <title>Human intestinal bacterial collection.</title>
        <authorList>
            <person name="Pauvert C."/>
            <person name="Hitch T.C.A."/>
            <person name="Clavel T."/>
        </authorList>
    </citation>
    <scope>NUCLEOTIDE SEQUENCE [LARGE SCALE GENOMIC DNA]</scope>
    <source>
        <strain evidence="4">CLA-AA-H89B</strain>
    </source>
</reference>
<gene>
    <name evidence="4" type="ORF">WMO37_00710</name>
</gene>
<keyword evidence="2" id="KW-0378">Hydrolase</keyword>
<dbReference type="SUPFAM" id="SSF53187">
    <property type="entry name" value="Zn-dependent exopeptidases"/>
    <property type="match status" value="1"/>
</dbReference>
<evidence type="ECO:0000259" key="3">
    <source>
        <dbReference type="Pfam" id="PF07687"/>
    </source>
</evidence>
<dbReference type="InterPro" id="IPR036264">
    <property type="entry name" value="Bact_exopeptidase_dim_dom"/>
</dbReference>
<protein>
    <submittedName>
        <fullName evidence="4">M20/M25/M40 family metallo-hydrolase</fullName>
    </submittedName>
</protein>
<evidence type="ECO:0000256" key="1">
    <source>
        <dbReference type="ARBA" id="ARBA00022723"/>
    </source>
</evidence>
<evidence type="ECO:0000256" key="2">
    <source>
        <dbReference type="ARBA" id="ARBA00022801"/>
    </source>
</evidence>
<dbReference type="Pfam" id="PF07687">
    <property type="entry name" value="M20_dimer"/>
    <property type="match status" value="1"/>
</dbReference>
<evidence type="ECO:0000313" key="5">
    <source>
        <dbReference type="Proteomes" id="UP001546774"/>
    </source>
</evidence>
<accession>A0ABV1H224</accession>
<dbReference type="EMBL" id="JBBMFS010000001">
    <property type="protein sequence ID" value="MEQ2553538.1"/>
    <property type="molecule type" value="Genomic_DNA"/>
</dbReference>
<dbReference type="Gene3D" id="3.40.630.10">
    <property type="entry name" value="Zn peptidases"/>
    <property type="match status" value="1"/>
</dbReference>
<feature type="domain" description="Peptidase M20 dimerisation" evidence="3">
    <location>
        <begin position="165"/>
        <end position="257"/>
    </location>
</feature>
<proteinExistence type="predicted"/>
<dbReference type="SUPFAM" id="SSF55031">
    <property type="entry name" value="Bacterial exopeptidase dimerisation domain"/>
    <property type="match status" value="1"/>
</dbReference>
<dbReference type="PANTHER" id="PTHR43808">
    <property type="entry name" value="ACETYLORNITHINE DEACETYLASE"/>
    <property type="match status" value="1"/>
</dbReference>
<dbReference type="InterPro" id="IPR050072">
    <property type="entry name" value="Peptidase_M20A"/>
</dbReference>
<name>A0ABV1H224_9FIRM</name>
<dbReference type="PANTHER" id="PTHR43808:SF17">
    <property type="entry name" value="PEPTIDASE M20"/>
    <property type="match status" value="1"/>
</dbReference>
<sequence>MNAAEIEELLIKLVQIPAPTGREQKRAEYITDWLKELGYHPFTDAAGNVIVEMKVQEGGYTVLMAHMDTVFEDVDTSVVKNANILSAPGIGDDTCNAAFLMAVMKTLIGQKCRPLKNLLFVFDTGEEGLGNCRGTRQLMQDYKDKVDEVISFDLGSDAVCVKAVGSKRYRVTVTAPGGHSFHAFGQKGAIETAAEMIHEIYRIKPCEGTQTTYNVGMIEGGTSVNTIAQKCTFLAEVRSDDAQALQKIDEQLCNIFDSFNNAEGFAKVQISYELTGFRPTGNGVPEAAQKALADTAAEVICRYTGREPVRRSGSTDCNIPLSMGIPAVSFGGYRGGGAHTRQEWVDAGSFEEGYNIILAFIGKYFIWKD</sequence>
<dbReference type="Proteomes" id="UP001546774">
    <property type="component" value="Unassembled WGS sequence"/>
</dbReference>
<keyword evidence="1" id="KW-0479">Metal-binding</keyword>
<organism evidence="4 5">
    <name type="scientific">Lachnospira intestinalis</name>
    <dbReference type="NCBI Taxonomy" id="3133158"/>
    <lineage>
        <taxon>Bacteria</taxon>
        <taxon>Bacillati</taxon>
        <taxon>Bacillota</taxon>
        <taxon>Clostridia</taxon>
        <taxon>Lachnospirales</taxon>
        <taxon>Lachnospiraceae</taxon>
        <taxon>Lachnospira</taxon>
    </lineage>
</organism>
<comment type="caution">
    <text evidence="4">The sequence shown here is derived from an EMBL/GenBank/DDBJ whole genome shotgun (WGS) entry which is preliminary data.</text>
</comment>
<dbReference type="Gene3D" id="3.30.70.360">
    <property type="match status" value="1"/>
</dbReference>
<dbReference type="Pfam" id="PF01546">
    <property type="entry name" value="Peptidase_M20"/>
    <property type="match status" value="1"/>
</dbReference>
<dbReference type="InterPro" id="IPR011650">
    <property type="entry name" value="Peptidase_M20_dimer"/>
</dbReference>